<keyword evidence="3" id="KW-1185">Reference proteome</keyword>
<protein>
    <recommendedName>
        <fullName evidence="1">Transposase MuDR plant domain-containing protein</fullName>
    </recommendedName>
</protein>
<comment type="caution">
    <text evidence="2">The sequence shown here is derived from an EMBL/GenBank/DDBJ whole genome shotgun (WGS) entry which is preliminary data.</text>
</comment>
<organism evidence="2 3">
    <name type="scientific">Dipteronia dyeriana</name>
    <dbReference type="NCBI Taxonomy" id="168575"/>
    <lineage>
        <taxon>Eukaryota</taxon>
        <taxon>Viridiplantae</taxon>
        <taxon>Streptophyta</taxon>
        <taxon>Embryophyta</taxon>
        <taxon>Tracheophyta</taxon>
        <taxon>Spermatophyta</taxon>
        <taxon>Magnoliopsida</taxon>
        <taxon>eudicotyledons</taxon>
        <taxon>Gunneridae</taxon>
        <taxon>Pentapetalae</taxon>
        <taxon>rosids</taxon>
        <taxon>malvids</taxon>
        <taxon>Sapindales</taxon>
        <taxon>Sapindaceae</taxon>
        <taxon>Hippocastanoideae</taxon>
        <taxon>Acereae</taxon>
        <taxon>Dipteronia</taxon>
    </lineage>
</organism>
<dbReference type="EMBL" id="JANJYI010000004">
    <property type="protein sequence ID" value="KAK2654446.1"/>
    <property type="molecule type" value="Genomic_DNA"/>
</dbReference>
<sequence length="107" mass="12575">MFRGGSHFREIIKHYSIQEGFKLKIIKNERKMITYKCEAEGYLWRVHGSPTFDRVTYMLKTLRNMHTCLSVTRNRDANSVWLGKKLEAFIKENPDANIKVLGSVILR</sequence>
<gene>
    <name evidence="2" type="ORF">Ddye_014302</name>
</gene>
<reference evidence="2" key="1">
    <citation type="journal article" date="2023" name="Plant J.">
        <title>Genome sequences and population genomics provide insights into the demographic history, inbreeding, and mutation load of two 'living fossil' tree species of Dipteronia.</title>
        <authorList>
            <person name="Feng Y."/>
            <person name="Comes H.P."/>
            <person name="Chen J."/>
            <person name="Zhu S."/>
            <person name="Lu R."/>
            <person name="Zhang X."/>
            <person name="Li P."/>
            <person name="Qiu J."/>
            <person name="Olsen K.M."/>
            <person name="Qiu Y."/>
        </authorList>
    </citation>
    <scope>NUCLEOTIDE SEQUENCE</scope>
    <source>
        <strain evidence="2">KIB01</strain>
    </source>
</reference>
<evidence type="ECO:0000259" key="1">
    <source>
        <dbReference type="Pfam" id="PF03108"/>
    </source>
</evidence>
<evidence type="ECO:0000313" key="3">
    <source>
        <dbReference type="Proteomes" id="UP001280121"/>
    </source>
</evidence>
<dbReference type="AlphaFoldDB" id="A0AAE0CKH4"/>
<dbReference type="Proteomes" id="UP001280121">
    <property type="component" value="Unassembled WGS sequence"/>
</dbReference>
<proteinExistence type="predicted"/>
<dbReference type="InterPro" id="IPR004332">
    <property type="entry name" value="Transposase_MuDR"/>
</dbReference>
<feature type="domain" description="Transposase MuDR plant" evidence="1">
    <location>
        <begin position="2"/>
        <end position="51"/>
    </location>
</feature>
<accession>A0AAE0CKH4</accession>
<evidence type="ECO:0000313" key="2">
    <source>
        <dbReference type="EMBL" id="KAK2654446.1"/>
    </source>
</evidence>
<name>A0AAE0CKH4_9ROSI</name>
<dbReference type="Pfam" id="PF03108">
    <property type="entry name" value="DBD_Tnp_Mut"/>
    <property type="match status" value="1"/>
</dbReference>